<evidence type="ECO:0000256" key="9">
    <source>
        <dbReference type="ARBA" id="ARBA00023180"/>
    </source>
</evidence>
<dbReference type="Proteomes" id="UP000237000">
    <property type="component" value="Unassembled WGS sequence"/>
</dbReference>
<comment type="subcellular location">
    <subcellularLocation>
        <location evidence="1">Membrane</location>
        <topology evidence="1">Single-pass type I membrane protein</topology>
    </subcellularLocation>
</comment>
<evidence type="ECO:0000256" key="2">
    <source>
        <dbReference type="ARBA" id="ARBA00022614"/>
    </source>
</evidence>
<dbReference type="STRING" id="63057.A0A2P5EP28"/>
<gene>
    <name evidence="12" type="ORF">TorRG33x02_170120</name>
</gene>
<evidence type="ECO:0000256" key="3">
    <source>
        <dbReference type="ARBA" id="ARBA00022692"/>
    </source>
</evidence>
<keyword evidence="7" id="KW-0472">Membrane</keyword>
<keyword evidence="8" id="KW-0675">Receptor</keyword>
<evidence type="ECO:0000259" key="11">
    <source>
        <dbReference type="Pfam" id="PF08263"/>
    </source>
</evidence>
<evidence type="ECO:0000256" key="10">
    <source>
        <dbReference type="SAM" id="SignalP"/>
    </source>
</evidence>
<evidence type="ECO:0000256" key="4">
    <source>
        <dbReference type="ARBA" id="ARBA00022729"/>
    </source>
</evidence>
<keyword evidence="9" id="KW-0325">Glycoprotein</keyword>
<feature type="domain" description="Leucine-rich repeat-containing N-terminal plant-type" evidence="11">
    <location>
        <begin position="34"/>
        <end position="83"/>
    </location>
</feature>
<protein>
    <submittedName>
        <fullName evidence="12">LRR domain containing protein</fullName>
    </submittedName>
</protein>
<evidence type="ECO:0000256" key="7">
    <source>
        <dbReference type="ARBA" id="ARBA00023136"/>
    </source>
</evidence>
<name>A0A2P5EP28_TREOI</name>
<organism evidence="12 13">
    <name type="scientific">Trema orientale</name>
    <name type="common">Charcoal tree</name>
    <name type="synonym">Celtis orientalis</name>
    <dbReference type="NCBI Taxonomy" id="63057"/>
    <lineage>
        <taxon>Eukaryota</taxon>
        <taxon>Viridiplantae</taxon>
        <taxon>Streptophyta</taxon>
        <taxon>Embryophyta</taxon>
        <taxon>Tracheophyta</taxon>
        <taxon>Spermatophyta</taxon>
        <taxon>Magnoliopsida</taxon>
        <taxon>eudicotyledons</taxon>
        <taxon>Gunneridae</taxon>
        <taxon>Pentapetalae</taxon>
        <taxon>rosids</taxon>
        <taxon>fabids</taxon>
        <taxon>Rosales</taxon>
        <taxon>Cannabaceae</taxon>
        <taxon>Trema</taxon>
    </lineage>
</organism>
<dbReference type="InterPro" id="IPR001611">
    <property type="entry name" value="Leu-rich_rpt"/>
</dbReference>
<dbReference type="Pfam" id="PF00560">
    <property type="entry name" value="LRR_1"/>
    <property type="match status" value="2"/>
</dbReference>
<evidence type="ECO:0000256" key="8">
    <source>
        <dbReference type="ARBA" id="ARBA00023170"/>
    </source>
</evidence>
<evidence type="ECO:0000256" key="5">
    <source>
        <dbReference type="ARBA" id="ARBA00022737"/>
    </source>
</evidence>
<dbReference type="PANTHER" id="PTHR48061">
    <property type="entry name" value="LEUCINE-RICH REPEAT RECEPTOR PROTEIN KINASE EMS1-LIKE-RELATED"/>
    <property type="match status" value="1"/>
</dbReference>
<dbReference type="EMBL" id="JXTC01000120">
    <property type="protein sequence ID" value="PON87235.1"/>
    <property type="molecule type" value="Genomic_DNA"/>
</dbReference>
<dbReference type="InterPro" id="IPR013210">
    <property type="entry name" value="LRR_N_plant-typ"/>
</dbReference>
<keyword evidence="13" id="KW-1185">Reference proteome</keyword>
<dbReference type="OrthoDB" id="1739302at2759"/>
<dbReference type="GO" id="GO:0016020">
    <property type="term" value="C:membrane"/>
    <property type="evidence" value="ECO:0007669"/>
    <property type="project" value="UniProtKB-SubCell"/>
</dbReference>
<dbReference type="InterPro" id="IPR046956">
    <property type="entry name" value="RLP23-like"/>
</dbReference>
<sequence>MGWFSLLSLVVLLFYSESNHCLSLSSSSPSPLCHPDESTALLQFKRSFSVYNLYTPDDYCYGKSKTNSWKDGTNCCTWTGVTCEKLTGHVISLDVACSGLEGILHPNNSLFSLSHLRTLILSDNHFDGSPFSSQFGKFTHLTHLDLSSSLFSGHVPFEIAHLSKLI</sequence>
<comment type="caution">
    <text evidence="12">The sequence shown here is derived from an EMBL/GenBank/DDBJ whole genome shotgun (WGS) entry which is preliminary data.</text>
</comment>
<keyword evidence="3" id="KW-0812">Transmembrane</keyword>
<evidence type="ECO:0000313" key="12">
    <source>
        <dbReference type="EMBL" id="PON87235.1"/>
    </source>
</evidence>
<feature type="chain" id="PRO_5015106708" evidence="10">
    <location>
        <begin position="22"/>
        <end position="166"/>
    </location>
</feature>
<dbReference type="AlphaFoldDB" id="A0A2P5EP28"/>
<evidence type="ECO:0000256" key="6">
    <source>
        <dbReference type="ARBA" id="ARBA00022989"/>
    </source>
</evidence>
<proteinExistence type="predicted"/>
<dbReference type="Pfam" id="PF08263">
    <property type="entry name" value="LRRNT_2"/>
    <property type="match status" value="1"/>
</dbReference>
<evidence type="ECO:0000256" key="1">
    <source>
        <dbReference type="ARBA" id="ARBA00004479"/>
    </source>
</evidence>
<dbReference type="Gene3D" id="3.80.10.10">
    <property type="entry name" value="Ribonuclease Inhibitor"/>
    <property type="match status" value="1"/>
</dbReference>
<evidence type="ECO:0000313" key="13">
    <source>
        <dbReference type="Proteomes" id="UP000237000"/>
    </source>
</evidence>
<keyword evidence="2" id="KW-0433">Leucine-rich repeat</keyword>
<keyword evidence="5" id="KW-0677">Repeat</keyword>
<feature type="signal peptide" evidence="10">
    <location>
        <begin position="1"/>
        <end position="21"/>
    </location>
</feature>
<accession>A0A2P5EP28</accession>
<keyword evidence="4 10" id="KW-0732">Signal</keyword>
<dbReference type="InterPro" id="IPR032675">
    <property type="entry name" value="LRR_dom_sf"/>
</dbReference>
<keyword evidence="6" id="KW-1133">Transmembrane helix</keyword>
<dbReference type="PANTHER" id="PTHR48061:SF46">
    <property type="entry name" value="LEUCINE-RICH REPEAT-CONTAINING N-TERMINAL PLANT-TYPE DOMAIN-CONTAINING PROTEIN"/>
    <property type="match status" value="1"/>
</dbReference>
<dbReference type="SUPFAM" id="SSF52058">
    <property type="entry name" value="L domain-like"/>
    <property type="match status" value="1"/>
</dbReference>
<dbReference type="InParanoid" id="A0A2P5EP28"/>
<reference evidence="13" key="1">
    <citation type="submission" date="2016-06" db="EMBL/GenBank/DDBJ databases">
        <title>Parallel loss of symbiosis genes in relatives of nitrogen-fixing non-legume Parasponia.</title>
        <authorList>
            <person name="Van Velzen R."/>
            <person name="Holmer R."/>
            <person name="Bu F."/>
            <person name="Rutten L."/>
            <person name="Van Zeijl A."/>
            <person name="Liu W."/>
            <person name="Santuari L."/>
            <person name="Cao Q."/>
            <person name="Sharma T."/>
            <person name="Shen D."/>
            <person name="Roswanjaya Y."/>
            <person name="Wardhani T."/>
            <person name="Kalhor M.S."/>
            <person name="Jansen J."/>
            <person name="Van den Hoogen J."/>
            <person name="Gungor B."/>
            <person name="Hartog M."/>
            <person name="Hontelez J."/>
            <person name="Verver J."/>
            <person name="Yang W.-C."/>
            <person name="Schijlen E."/>
            <person name="Repin R."/>
            <person name="Schilthuizen M."/>
            <person name="Schranz E."/>
            <person name="Heidstra R."/>
            <person name="Miyata K."/>
            <person name="Fedorova E."/>
            <person name="Kohlen W."/>
            <person name="Bisseling T."/>
            <person name="Smit S."/>
            <person name="Geurts R."/>
        </authorList>
    </citation>
    <scope>NUCLEOTIDE SEQUENCE [LARGE SCALE GENOMIC DNA]</scope>
    <source>
        <strain evidence="13">cv. RG33-2</strain>
    </source>
</reference>